<dbReference type="Proteomes" id="UP000058305">
    <property type="component" value="Chromosome"/>
</dbReference>
<accession>A0A0Y0NL76</accession>
<keyword evidence="4" id="KW-1185">Reference proteome</keyword>
<reference evidence="3 4" key="1">
    <citation type="journal article" date="2016" name="J. Biotechnol.">
        <title>First complete genome sequence of a species in the genus Microterricola, an extremophilic cold active enzyme producing bacterial strain ERGS5:02 isolated from Sikkim Himalaya.</title>
        <authorList>
            <person name="Himanshu"/>
            <person name="Swarnkar M.K."/>
            <person name="Singh D."/>
            <person name="Kumar R."/>
        </authorList>
    </citation>
    <scope>NUCLEOTIDE SEQUENCE [LARGE SCALE GENOMIC DNA]</scope>
    <source>
        <strain evidence="3 4">ERGS5:02</strain>
    </source>
</reference>
<dbReference type="GO" id="GO:0008236">
    <property type="term" value="F:serine-type peptidase activity"/>
    <property type="evidence" value="ECO:0007669"/>
    <property type="project" value="InterPro"/>
</dbReference>
<evidence type="ECO:0000313" key="3">
    <source>
        <dbReference type="EMBL" id="AMB60625.1"/>
    </source>
</evidence>
<feature type="domain" description="Peptidase S9 prolyl oligopeptidase catalytic" evidence="2">
    <location>
        <begin position="87"/>
        <end position="211"/>
    </location>
</feature>
<reference evidence="4" key="2">
    <citation type="submission" date="2016-01" db="EMBL/GenBank/DDBJ databases">
        <title>First complete genome sequence of a species in the genus Microterricola, an extremophilic cold active enzyme producing strain ERGS5:02 isolated from Sikkim Himalaya.</title>
        <authorList>
            <person name="Kumar R."/>
            <person name="Singh D."/>
            <person name="Swarnkar M.K."/>
        </authorList>
    </citation>
    <scope>NUCLEOTIDE SEQUENCE [LARGE SCALE GENOMIC DNA]</scope>
    <source>
        <strain evidence="4">ERGS5:02</strain>
    </source>
</reference>
<dbReference type="Pfam" id="PF00326">
    <property type="entry name" value="Peptidase_S9"/>
    <property type="match status" value="1"/>
</dbReference>
<dbReference type="PANTHER" id="PTHR48081">
    <property type="entry name" value="AB HYDROLASE SUPERFAMILY PROTEIN C4A8.06C"/>
    <property type="match status" value="1"/>
</dbReference>
<gene>
    <name evidence="3" type="ORF">AWU67_16620</name>
</gene>
<name>A0A0Y0NL76_9MICO</name>
<proteinExistence type="predicted"/>
<dbReference type="InterPro" id="IPR050300">
    <property type="entry name" value="GDXG_lipolytic_enzyme"/>
</dbReference>
<dbReference type="SUPFAM" id="SSF53474">
    <property type="entry name" value="alpha/beta-Hydrolases"/>
    <property type="match status" value="1"/>
</dbReference>
<dbReference type="InterPro" id="IPR029058">
    <property type="entry name" value="AB_hydrolase_fold"/>
</dbReference>
<dbReference type="GO" id="GO:0006508">
    <property type="term" value="P:proteolysis"/>
    <property type="evidence" value="ECO:0007669"/>
    <property type="project" value="InterPro"/>
</dbReference>
<dbReference type="EMBL" id="CP014145">
    <property type="protein sequence ID" value="AMB60625.1"/>
    <property type="molecule type" value="Genomic_DNA"/>
</dbReference>
<dbReference type="Gene3D" id="3.40.50.1820">
    <property type="entry name" value="alpha/beta hydrolase"/>
    <property type="match status" value="1"/>
</dbReference>
<dbReference type="InterPro" id="IPR001375">
    <property type="entry name" value="Peptidase_S9_cat"/>
</dbReference>
<evidence type="ECO:0000259" key="2">
    <source>
        <dbReference type="Pfam" id="PF00326"/>
    </source>
</evidence>
<dbReference type="KEGG" id="mvd:AWU67_16620"/>
<protein>
    <recommendedName>
        <fullName evidence="2">Peptidase S9 prolyl oligopeptidase catalytic domain-containing protein</fullName>
    </recommendedName>
</protein>
<evidence type="ECO:0000313" key="4">
    <source>
        <dbReference type="Proteomes" id="UP000058305"/>
    </source>
</evidence>
<evidence type="ECO:0000256" key="1">
    <source>
        <dbReference type="ARBA" id="ARBA00022801"/>
    </source>
</evidence>
<sequence length="237" mass="25155">MSHHSRTVNRYTRRIDTLSPLFIVLPGGAYSSHADTEAEPVAEWLTSLGFAASVFRYPIAPHAADARGAVHELVARARLGDLDGLSYDPTRIGVIGFSAGGHLAGHAALTGQAGHTRPDLAVLSYPVASMRRDPHVQSRENLLGPAASLAEQDAASLENLASSDAPPVFLWHTVEDAAVPPTHSYGLASALAAAGVHHSCHVFPHGAHGLDLARGVSTTTEQWTALCEEFLRELGWL</sequence>
<organism evidence="3 4">
    <name type="scientific">Microterricola viridarii</name>
    <dbReference type="NCBI Taxonomy" id="412690"/>
    <lineage>
        <taxon>Bacteria</taxon>
        <taxon>Bacillati</taxon>
        <taxon>Actinomycetota</taxon>
        <taxon>Actinomycetes</taxon>
        <taxon>Micrococcales</taxon>
        <taxon>Microbacteriaceae</taxon>
        <taxon>Microterricola</taxon>
    </lineage>
</organism>
<dbReference type="AlphaFoldDB" id="A0A0Y0NL76"/>
<dbReference type="PANTHER" id="PTHR48081:SF6">
    <property type="entry name" value="PEPTIDASE S9 PROLYL OLIGOPEPTIDASE CATALYTIC DOMAIN-CONTAINING PROTEIN"/>
    <property type="match status" value="1"/>
</dbReference>
<keyword evidence="1" id="KW-0378">Hydrolase</keyword>